<evidence type="ECO:0000313" key="9">
    <source>
        <dbReference type="EMBL" id="MBB3167981.1"/>
    </source>
</evidence>
<evidence type="ECO:0000256" key="4">
    <source>
        <dbReference type="ARBA" id="ARBA00022839"/>
    </source>
</evidence>
<dbReference type="PANTHER" id="PTHR30008">
    <property type="entry name" value="EXODEOXYRIBONUCLEASE 7 LARGE SUBUNIT"/>
    <property type="match status" value="1"/>
</dbReference>
<keyword evidence="1 5" id="KW-0963">Cytoplasm</keyword>
<evidence type="ECO:0000256" key="3">
    <source>
        <dbReference type="ARBA" id="ARBA00022801"/>
    </source>
</evidence>
<dbReference type="EC" id="3.1.11.6" evidence="5"/>
<accession>A0A839UMJ0</accession>
<dbReference type="NCBIfam" id="TIGR00237">
    <property type="entry name" value="xseA"/>
    <property type="match status" value="1"/>
</dbReference>
<keyword evidence="10" id="KW-1185">Reference proteome</keyword>
<comment type="caution">
    <text evidence="9">The sequence shown here is derived from an EMBL/GenBank/DDBJ whole genome shotgun (WGS) entry which is preliminary data.</text>
</comment>
<dbReference type="Pfam" id="PF02601">
    <property type="entry name" value="Exonuc_VII_L"/>
    <property type="match status" value="1"/>
</dbReference>
<gene>
    <name evidence="5" type="primary">xseA</name>
    <name evidence="9" type="ORF">FHS30_001165</name>
</gene>
<dbReference type="CDD" id="cd04489">
    <property type="entry name" value="ExoVII_LU_OBF"/>
    <property type="match status" value="1"/>
</dbReference>
<dbReference type="PANTHER" id="PTHR30008:SF0">
    <property type="entry name" value="EXODEOXYRIBONUCLEASE 7 LARGE SUBUNIT"/>
    <property type="match status" value="1"/>
</dbReference>
<dbReference type="Pfam" id="PF13742">
    <property type="entry name" value="tRNA_anti_2"/>
    <property type="match status" value="1"/>
</dbReference>
<protein>
    <recommendedName>
        <fullName evidence="5">Exodeoxyribonuclease 7 large subunit</fullName>
        <ecNumber evidence="5">3.1.11.6</ecNumber>
    </recommendedName>
    <alternativeName>
        <fullName evidence="5">Exodeoxyribonuclease VII large subunit</fullName>
        <shortName evidence="5">Exonuclease VII large subunit</shortName>
    </alternativeName>
</protein>
<name>A0A839UMJ0_9GAMM</name>
<evidence type="ECO:0000259" key="8">
    <source>
        <dbReference type="Pfam" id="PF13742"/>
    </source>
</evidence>
<evidence type="ECO:0000256" key="1">
    <source>
        <dbReference type="ARBA" id="ARBA00022490"/>
    </source>
</evidence>
<evidence type="ECO:0000313" key="10">
    <source>
        <dbReference type="Proteomes" id="UP000559987"/>
    </source>
</evidence>
<dbReference type="AlphaFoldDB" id="A0A839UMJ0"/>
<dbReference type="GO" id="GO:0009318">
    <property type="term" value="C:exodeoxyribonuclease VII complex"/>
    <property type="evidence" value="ECO:0007669"/>
    <property type="project" value="UniProtKB-UniRule"/>
</dbReference>
<keyword evidence="4 5" id="KW-0269">Exonuclease</keyword>
<keyword evidence="2 5" id="KW-0540">Nuclease</keyword>
<reference evidence="9 10" key="1">
    <citation type="submission" date="2020-08" db="EMBL/GenBank/DDBJ databases">
        <title>Genomic Encyclopedia of Type Strains, Phase III (KMG-III): the genomes of soil and plant-associated and newly described type strains.</title>
        <authorList>
            <person name="Whitman W."/>
        </authorList>
    </citation>
    <scope>NUCLEOTIDE SEQUENCE [LARGE SCALE GENOMIC DNA]</scope>
    <source>
        <strain evidence="9 10">CECT 8571</strain>
    </source>
</reference>
<proteinExistence type="inferred from homology"/>
<feature type="domain" description="OB-fold nucleic acid binding" evidence="8">
    <location>
        <begin position="9"/>
        <end position="102"/>
    </location>
</feature>
<evidence type="ECO:0000256" key="2">
    <source>
        <dbReference type="ARBA" id="ARBA00022722"/>
    </source>
</evidence>
<keyword evidence="3 5" id="KW-0378">Hydrolase</keyword>
<evidence type="ECO:0000259" key="7">
    <source>
        <dbReference type="Pfam" id="PF02601"/>
    </source>
</evidence>
<comment type="catalytic activity">
    <reaction evidence="5 6">
        <text>Exonucleolytic cleavage in either 5'- to 3'- or 3'- to 5'-direction to yield nucleoside 5'-phosphates.</text>
        <dbReference type="EC" id="3.1.11.6"/>
    </reaction>
</comment>
<dbReference type="HAMAP" id="MF_00378">
    <property type="entry name" value="Exonuc_7_L"/>
    <property type="match status" value="1"/>
</dbReference>
<comment type="similarity">
    <text evidence="5 6">Belongs to the XseA family.</text>
</comment>
<sequence>MPAAERQILSVSQLNRMARQLLETHLSLVWIEGEISNLARPASGHCYFTLKDSGAQIRCAMFKNRSQYLRIKPDNGMKVLIRGRISLYEGRGDYQLIVEHMEDAGLGALQRAYEELREKLASEGLFATARKRPLPSPAKHIAIITSASGAALHDILSVFMRRWPGQPLTLVPTPVQGAGAANQIIQAIARANRAQLFDVILLARGGGSLEDLWCFNDEGLARAIVASEIPIITGVGHESDTTIADFAADARAPTPSAAAEILSPSADEWFARCSSLKSRLDKAALRTLTQTKQRVDHISHRLTRCEPKLESFAQTLDRHEARLQLIAQQQIAESRRRLKHAEELLNRLHPSRQLDQGKLRLANATKRLLNASPSKQIPIQQRILQNFHRQVVRLTLQRIQRFQFKLANTSQNLNNLSPLQTLQRGFALATNEQNTLLRDANDVTVGDTIHVTLDRGQLTARVVSVAGQKES</sequence>
<feature type="domain" description="Exonuclease VII large subunit C-terminal" evidence="7">
    <location>
        <begin position="125"/>
        <end position="460"/>
    </location>
</feature>
<comment type="subunit">
    <text evidence="5">Heterooligomer composed of large and small subunits.</text>
</comment>
<comment type="function">
    <text evidence="5">Bidirectionally degrades single-stranded DNA into large acid-insoluble oligonucleotides, which are then degraded further into small acid-soluble oligonucleotides.</text>
</comment>
<dbReference type="GO" id="GO:0006308">
    <property type="term" value="P:DNA catabolic process"/>
    <property type="evidence" value="ECO:0007669"/>
    <property type="project" value="UniProtKB-UniRule"/>
</dbReference>
<dbReference type="InterPro" id="IPR003753">
    <property type="entry name" value="Exonuc_VII_L"/>
</dbReference>
<evidence type="ECO:0000256" key="6">
    <source>
        <dbReference type="RuleBase" id="RU004355"/>
    </source>
</evidence>
<dbReference type="GO" id="GO:0008855">
    <property type="term" value="F:exodeoxyribonuclease VII activity"/>
    <property type="evidence" value="ECO:0007669"/>
    <property type="project" value="UniProtKB-UniRule"/>
</dbReference>
<comment type="subcellular location">
    <subcellularLocation>
        <location evidence="5 6">Cytoplasm</location>
    </subcellularLocation>
</comment>
<dbReference type="EMBL" id="JACHXZ010000002">
    <property type="protein sequence ID" value="MBB3167981.1"/>
    <property type="molecule type" value="Genomic_DNA"/>
</dbReference>
<dbReference type="GO" id="GO:0005737">
    <property type="term" value="C:cytoplasm"/>
    <property type="evidence" value="ECO:0007669"/>
    <property type="project" value="UniProtKB-SubCell"/>
</dbReference>
<dbReference type="InterPro" id="IPR020579">
    <property type="entry name" value="Exonuc_VII_lsu_C"/>
</dbReference>
<dbReference type="Proteomes" id="UP000559987">
    <property type="component" value="Unassembled WGS sequence"/>
</dbReference>
<dbReference type="GO" id="GO:0003676">
    <property type="term" value="F:nucleic acid binding"/>
    <property type="evidence" value="ECO:0007669"/>
    <property type="project" value="InterPro"/>
</dbReference>
<organism evidence="9 10">
    <name type="scientific">Simiduia aestuariiviva</name>
    <dbReference type="NCBI Taxonomy" id="1510459"/>
    <lineage>
        <taxon>Bacteria</taxon>
        <taxon>Pseudomonadati</taxon>
        <taxon>Pseudomonadota</taxon>
        <taxon>Gammaproteobacteria</taxon>
        <taxon>Cellvibrionales</taxon>
        <taxon>Cellvibrionaceae</taxon>
        <taxon>Simiduia</taxon>
    </lineage>
</organism>
<dbReference type="InterPro" id="IPR025824">
    <property type="entry name" value="OB-fold_nuc-bd_dom"/>
</dbReference>
<evidence type="ECO:0000256" key="5">
    <source>
        <dbReference type="HAMAP-Rule" id="MF_00378"/>
    </source>
</evidence>
<dbReference type="RefSeq" id="WP_183909294.1">
    <property type="nucleotide sequence ID" value="NZ_JACHXZ010000002.1"/>
</dbReference>